<dbReference type="PANTHER" id="PTHR15343">
    <property type="entry name" value="CD7"/>
    <property type="match status" value="1"/>
</dbReference>
<evidence type="ECO:0000256" key="1">
    <source>
        <dbReference type="SAM" id="Phobius"/>
    </source>
</evidence>
<dbReference type="InterPro" id="IPR039090">
    <property type="entry name" value="CD7"/>
</dbReference>
<feature type="signal peptide" evidence="2">
    <location>
        <begin position="1"/>
        <end position="17"/>
    </location>
</feature>
<name>A0AA88LPD3_CHASR</name>
<evidence type="ECO:0000256" key="2">
    <source>
        <dbReference type="SAM" id="SignalP"/>
    </source>
</evidence>
<dbReference type="InterPro" id="IPR003599">
    <property type="entry name" value="Ig_sub"/>
</dbReference>
<dbReference type="SUPFAM" id="SSF48726">
    <property type="entry name" value="Immunoglobulin"/>
    <property type="match status" value="1"/>
</dbReference>
<proteinExistence type="predicted"/>
<dbReference type="GO" id="GO:0002250">
    <property type="term" value="P:adaptive immune response"/>
    <property type="evidence" value="ECO:0007669"/>
    <property type="project" value="InterPro"/>
</dbReference>
<dbReference type="Pfam" id="PF07686">
    <property type="entry name" value="V-set"/>
    <property type="match status" value="1"/>
</dbReference>
<dbReference type="AlphaFoldDB" id="A0AA88LPD3"/>
<dbReference type="GO" id="GO:0038023">
    <property type="term" value="F:signaling receptor activity"/>
    <property type="evidence" value="ECO:0007669"/>
    <property type="project" value="InterPro"/>
</dbReference>
<protein>
    <recommendedName>
        <fullName evidence="3">Immunoglobulin domain-containing protein</fullName>
    </recommendedName>
</protein>
<keyword evidence="5" id="KW-1185">Reference proteome</keyword>
<dbReference type="GO" id="GO:0016020">
    <property type="term" value="C:membrane"/>
    <property type="evidence" value="ECO:0007669"/>
    <property type="project" value="InterPro"/>
</dbReference>
<dbReference type="InterPro" id="IPR036179">
    <property type="entry name" value="Ig-like_dom_sf"/>
</dbReference>
<dbReference type="InterPro" id="IPR013106">
    <property type="entry name" value="Ig_V-set"/>
</dbReference>
<organism evidence="4 5">
    <name type="scientific">Channa striata</name>
    <name type="common">Snakehead murrel</name>
    <name type="synonym">Ophicephalus striatus</name>
    <dbReference type="NCBI Taxonomy" id="64152"/>
    <lineage>
        <taxon>Eukaryota</taxon>
        <taxon>Metazoa</taxon>
        <taxon>Chordata</taxon>
        <taxon>Craniata</taxon>
        <taxon>Vertebrata</taxon>
        <taxon>Euteleostomi</taxon>
        <taxon>Actinopterygii</taxon>
        <taxon>Neopterygii</taxon>
        <taxon>Teleostei</taxon>
        <taxon>Neoteleostei</taxon>
        <taxon>Acanthomorphata</taxon>
        <taxon>Anabantaria</taxon>
        <taxon>Anabantiformes</taxon>
        <taxon>Channoidei</taxon>
        <taxon>Channidae</taxon>
        <taxon>Channa</taxon>
    </lineage>
</organism>
<feature type="transmembrane region" description="Helical" evidence="1">
    <location>
        <begin position="145"/>
        <end position="169"/>
    </location>
</feature>
<evidence type="ECO:0000313" key="4">
    <source>
        <dbReference type="EMBL" id="KAK2816872.1"/>
    </source>
</evidence>
<evidence type="ECO:0000313" key="5">
    <source>
        <dbReference type="Proteomes" id="UP001187415"/>
    </source>
</evidence>
<keyword evidence="1" id="KW-0812">Transmembrane</keyword>
<keyword evidence="1" id="KW-1133">Transmembrane helix</keyword>
<keyword evidence="1" id="KW-0472">Membrane</keyword>
<comment type="caution">
    <text evidence="4">The sequence shown here is derived from an EMBL/GenBank/DDBJ whole genome shotgun (WGS) entry which is preliminary data.</text>
</comment>
<sequence length="209" mass="23450">MMLLRWSFVFICLCVGAEDVAVCREPGQNVSFKCSSDGCPSSIDGFAGMYLYHYFASREEVLYFHAHPGPAKITKRSQYKTRVQQEGSLTNHTITIRNLNVNDSGLYRCVYTKFPSIEVNCSVYTLVVREGPSVMPPTTEKCPPLVLIIIGTFLTGALLSMIFTMMIILRVKQLANNRRRTGNSSRAAPSEYVYEVMTKDGLRPFAPPQ</sequence>
<dbReference type="SMART" id="SM00409">
    <property type="entry name" value="IG"/>
    <property type="match status" value="1"/>
</dbReference>
<dbReference type="EMBL" id="JAUPFM010000021">
    <property type="protein sequence ID" value="KAK2816872.1"/>
    <property type="molecule type" value="Genomic_DNA"/>
</dbReference>
<evidence type="ECO:0000259" key="3">
    <source>
        <dbReference type="SMART" id="SM00409"/>
    </source>
</evidence>
<feature type="domain" description="Immunoglobulin" evidence="3">
    <location>
        <begin position="19"/>
        <end position="129"/>
    </location>
</feature>
<feature type="chain" id="PRO_5041695675" description="Immunoglobulin domain-containing protein" evidence="2">
    <location>
        <begin position="18"/>
        <end position="209"/>
    </location>
</feature>
<dbReference type="InterPro" id="IPR013783">
    <property type="entry name" value="Ig-like_fold"/>
</dbReference>
<accession>A0AA88LPD3</accession>
<dbReference type="PANTHER" id="PTHR15343:SF0">
    <property type="entry name" value="T-CELL ANTIGEN CD7"/>
    <property type="match status" value="1"/>
</dbReference>
<dbReference type="Gene3D" id="2.60.40.10">
    <property type="entry name" value="Immunoglobulins"/>
    <property type="match status" value="1"/>
</dbReference>
<reference evidence="4" key="1">
    <citation type="submission" date="2023-07" db="EMBL/GenBank/DDBJ databases">
        <title>Chromosome-level Genome Assembly of Striped Snakehead (Channa striata).</title>
        <authorList>
            <person name="Liu H."/>
        </authorList>
    </citation>
    <scope>NUCLEOTIDE SEQUENCE</scope>
    <source>
        <strain evidence="4">Gz</strain>
        <tissue evidence="4">Muscle</tissue>
    </source>
</reference>
<keyword evidence="2" id="KW-0732">Signal</keyword>
<dbReference type="Proteomes" id="UP001187415">
    <property type="component" value="Unassembled WGS sequence"/>
</dbReference>
<gene>
    <name evidence="4" type="ORF">Q5P01_025063</name>
</gene>